<dbReference type="CDD" id="cd06171">
    <property type="entry name" value="Sigma70_r4"/>
    <property type="match status" value="1"/>
</dbReference>
<accession>A0A4V2Y9P1</accession>
<dbReference type="Pfam" id="PF04542">
    <property type="entry name" value="Sigma70_r2"/>
    <property type="match status" value="1"/>
</dbReference>
<keyword evidence="3" id="KW-0731">Sigma factor</keyword>
<dbReference type="InterPro" id="IPR013325">
    <property type="entry name" value="RNA_pol_sigma_r2"/>
</dbReference>
<dbReference type="AlphaFoldDB" id="A0A4V2Y9P1"/>
<feature type="domain" description="RNA polymerase sigma factor 70 region 4 type 2" evidence="7">
    <location>
        <begin position="136"/>
        <end position="188"/>
    </location>
</feature>
<dbReference type="Pfam" id="PF08281">
    <property type="entry name" value="Sigma70_r4_2"/>
    <property type="match status" value="1"/>
</dbReference>
<evidence type="ECO:0000259" key="6">
    <source>
        <dbReference type="Pfam" id="PF04542"/>
    </source>
</evidence>
<dbReference type="Gene3D" id="1.10.1740.10">
    <property type="match status" value="1"/>
</dbReference>
<dbReference type="InterPro" id="IPR014284">
    <property type="entry name" value="RNA_pol_sigma-70_dom"/>
</dbReference>
<dbReference type="PANTHER" id="PTHR43133:SF8">
    <property type="entry name" value="RNA POLYMERASE SIGMA FACTOR HI_1459-RELATED"/>
    <property type="match status" value="1"/>
</dbReference>
<dbReference type="InterPro" id="IPR007627">
    <property type="entry name" value="RNA_pol_sigma70_r2"/>
</dbReference>
<organism evidence="8 9">
    <name type="scientific">Nonomuraea deserti</name>
    <dbReference type="NCBI Taxonomy" id="1848322"/>
    <lineage>
        <taxon>Bacteria</taxon>
        <taxon>Bacillati</taxon>
        <taxon>Actinomycetota</taxon>
        <taxon>Actinomycetes</taxon>
        <taxon>Streptosporangiales</taxon>
        <taxon>Streptosporangiaceae</taxon>
        <taxon>Nonomuraea</taxon>
    </lineage>
</organism>
<feature type="domain" description="RNA polymerase sigma-70 region 2" evidence="6">
    <location>
        <begin position="33"/>
        <end position="100"/>
    </location>
</feature>
<keyword evidence="4" id="KW-0238">DNA-binding</keyword>
<proteinExistence type="inferred from homology"/>
<dbReference type="InterPro" id="IPR039425">
    <property type="entry name" value="RNA_pol_sigma-70-like"/>
</dbReference>
<dbReference type="GO" id="GO:0016987">
    <property type="term" value="F:sigma factor activity"/>
    <property type="evidence" value="ECO:0007669"/>
    <property type="project" value="UniProtKB-KW"/>
</dbReference>
<comment type="caution">
    <text evidence="8">The sequence shown here is derived from an EMBL/GenBank/DDBJ whole genome shotgun (WGS) entry which is preliminary data.</text>
</comment>
<evidence type="ECO:0000256" key="5">
    <source>
        <dbReference type="ARBA" id="ARBA00023163"/>
    </source>
</evidence>
<dbReference type="SUPFAM" id="SSF88659">
    <property type="entry name" value="Sigma3 and sigma4 domains of RNA polymerase sigma factors"/>
    <property type="match status" value="1"/>
</dbReference>
<evidence type="ECO:0000256" key="3">
    <source>
        <dbReference type="ARBA" id="ARBA00023082"/>
    </source>
</evidence>
<dbReference type="Proteomes" id="UP000295258">
    <property type="component" value="Unassembled WGS sequence"/>
</dbReference>
<keyword evidence="2" id="KW-0805">Transcription regulation</keyword>
<name>A0A4V2Y9P1_9ACTN</name>
<evidence type="ECO:0000256" key="2">
    <source>
        <dbReference type="ARBA" id="ARBA00023015"/>
    </source>
</evidence>
<evidence type="ECO:0000313" key="8">
    <source>
        <dbReference type="EMBL" id="TDD00516.1"/>
    </source>
</evidence>
<sequence>MSALQDVSDLPRETEDANLLKESLRIPERFEALYDRYFAEIHRYVAGRLGTQTADDLTAEIFLAAFHGRARFDAHRGVVRGWLYGIATNVVAQHRRSESRQLQTLRRTAAEDAVDAVDAGHEDLVARRLTAAGVQEQLASALGAIPDADRDVLVLLALAELSYEEIAQALDIPPGTVGSRLNRARKKLRAALGGVNPMFGGADG</sequence>
<evidence type="ECO:0000259" key="7">
    <source>
        <dbReference type="Pfam" id="PF08281"/>
    </source>
</evidence>
<dbReference type="EMBL" id="SMKO01000092">
    <property type="protein sequence ID" value="TDD00516.1"/>
    <property type="molecule type" value="Genomic_DNA"/>
</dbReference>
<dbReference type="InterPro" id="IPR013324">
    <property type="entry name" value="RNA_pol_sigma_r3/r4-like"/>
</dbReference>
<gene>
    <name evidence="8" type="ORF">E1292_28575</name>
</gene>
<dbReference type="NCBIfam" id="TIGR02937">
    <property type="entry name" value="sigma70-ECF"/>
    <property type="match status" value="1"/>
</dbReference>
<evidence type="ECO:0000256" key="1">
    <source>
        <dbReference type="ARBA" id="ARBA00010641"/>
    </source>
</evidence>
<dbReference type="SUPFAM" id="SSF88946">
    <property type="entry name" value="Sigma2 domain of RNA polymerase sigma factors"/>
    <property type="match status" value="1"/>
</dbReference>
<dbReference type="Gene3D" id="1.10.10.10">
    <property type="entry name" value="Winged helix-like DNA-binding domain superfamily/Winged helix DNA-binding domain"/>
    <property type="match status" value="1"/>
</dbReference>
<dbReference type="InterPro" id="IPR036388">
    <property type="entry name" value="WH-like_DNA-bd_sf"/>
</dbReference>
<reference evidence="8 9" key="1">
    <citation type="submission" date="2019-03" db="EMBL/GenBank/DDBJ databases">
        <title>Draft genome sequences of novel Actinobacteria.</title>
        <authorList>
            <person name="Sahin N."/>
            <person name="Ay H."/>
            <person name="Saygin H."/>
        </authorList>
    </citation>
    <scope>NUCLEOTIDE SEQUENCE [LARGE SCALE GENOMIC DNA]</scope>
    <source>
        <strain evidence="8 9">KC310</strain>
    </source>
</reference>
<keyword evidence="5" id="KW-0804">Transcription</keyword>
<dbReference type="GO" id="GO:0003677">
    <property type="term" value="F:DNA binding"/>
    <property type="evidence" value="ECO:0007669"/>
    <property type="project" value="UniProtKB-KW"/>
</dbReference>
<comment type="similarity">
    <text evidence="1">Belongs to the sigma-70 factor family. ECF subfamily.</text>
</comment>
<dbReference type="PANTHER" id="PTHR43133">
    <property type="entry name" value="RNA POLYMERASE ECF-TYPE SIGMA FACTO"/>
    <property type="match status" value="1"/>
</dbReference>
<evidence type="ECO:0000256" key="4">
    <source>
        <dbReference type="ARBA" id="ARBA00023125"/>
    </source>
</evidence>
<dbReference type="GO" id="GO:0006352">
    <property type="term" value="P:DNA-templated transcription initiation"/>
    <property type="evidence" value="ECO:0007669"/>
    <property type="project" value="InterPro"/>
</dbReference>
<dbReference type="InterPro" id="IPR013249">
    <property type="entry name" value="RNA_pol_sigma70_r4_t2"/>
</dbReference>
<protein>
    <submittedName>
        <fullName evidence="8">RNA polymerase sigma factor</fullName>
    </submittedName>
</protein>
<evidence type="ECO:0000313" key="9">
    <source>
        <dbReference type="Proteomes" id="UP000295258"/>
    </source>
</evidence>
<keyword evidence="9" id="KW-1185">Reference proteome</keyword>
<dbReference type="RefSeq" id="WP_132598416.1">
    <property type="nucleotide sequence ID" value="NZ_SMKO01000092.1"/>
</dbReference>